<proteinExistence type="predicted"/>
<organism evidence="1">
    <name type="scientific">marine sediment metagenome</name>
    <dbReference type="NCBI Taxonomy" id="412755"/>
    <lineage>
        <taxon>unclassified sequences</taxon>
        <taxon>metagenomes</taxon>
        <taxon>ecological metagenomes</taxon>
    </lineage>
</organism>
<dbReference type="EMBL" id="LAZR01032875">
    <property type="protein sequence ID" value="KKL49672.1"/>
    <property type="molecule type" value="Genomic_DNA"/>
</dbReference>
<name>A0A0F9FEW0_9ZZZZ</name>
<gene>
    <name evidence="1" type="ORF">LCGC14_2313180</name>
</gene>
<sequence>MEGWYYLHTNGSLIYKRELGGTAADIRESTFAKAMWPFDPGDRESVWRIVIESLAAGAERERVHYLANHWGCDDVDADVYADRVGVTLSPDGGKWCATGPGFRNLATSLAGFGKTKLEAMAELCSAMGYRPSKMWGTSFEKLLRQ</sequence>
<protein>
    <submittedName>
        <fullName evidence="1">Uncharacterized protein</fullName>
    </submittedName>
</protein>
<comment type="caution">
    <text evidence="1">The sequence shown here is derived from an EMBL/GenBank/DDBJ whole genome shotgun (WGS) entry which is preliminary data.</text>
</comment>
<dbReference type="AlphaFoldDB" id="A0A0F9FEW0"/>
<accession>A0A0F9FEW0</accession>
<evidence type="ECO:0000313" key="1">
    <source>
        <dbReference type="EMBL" id="KKL49672.1"/>
    </source>
</evidence>
<reference evidence="1" key="1">
    <citation type="journal article" date="2015" name="Nature">
        <title>Complex archaea that bridge the gap between prokaryotes and eukaryotes.</title>
        <authorList>
            <person name="Spang A."/>
            <person name="Saw J.H."/>
            <person name="Jorgensen S.L."/>
            <person name="Zaremba-Niedzwiedzka K."/>
            <person name="Martijn J."/>
            <person name="Lind A.E."/>
            <person name="van Eijk R."/>
            <person name="Schleper C."/>
            <person name="Guy L."/>
            <person name="Ettema T.J."/>
        </authorList>
    </citation>
    <scope>NUCLEOTIDE SEQUENCE</scope>
</reference>